<evidence type="ECO:0000259" key="1">
    <source>
        <dbReference type="Pfam" id="PF05305"/>
    </source>
</evidence>
<dbReference type="KEGG" id="mgor:H0P51_07300"/>
<dbReference type="Pfam" id="PF05305">
    <property type="entry name" value="DUF732"/>
    <property type="match status" value="1"/>
</dbReference>
<evidence type="ECO:0000313" key="2">
    <source>
        <dbReference type="EMBL" id="QLL08712.1"/>
    </source>
</evidence>
<feature type="domain" description="DUF732" evidence="1">
    <location>
        <begin position="27"/>
        <end position="96"/>
    </location>
</feature>
<dbReference type="EMBL" id="CP059165">
    <property type="protein sequence ID" value="QLL08712.1"/>
    <property type="molecule type" value="Genomic_DNA"/>
</dbReference>
<sequence>MTNRHTVIACMTVAAVIYGGAPAARADDESFFAAGRALGYQWSLDTMIEAGRSICDSLWRGRNIDEVTFHTKRYGLVTPQQAHDFVKLSVDEYCPNFRQFVSP</sequence>
<dbReference type="Proteomes" id="UP000510682">
    <property type="component" value="Chromosome"/>
</dbReference>
<reference evidence="2 3" key="2">
    <citation type="submission" date="2020-07" db="EMBL/GenBank/DDBJ databases">
        <authorList>
            <person name="Yu X."/>
        </authorList>
    </citation>
    <scope>NUCLEOTIDE SEQUENCE [LARGE SCALE GENOMIC DNA]</scope>
    <source>
        <strain evidence="3">24</strain>
    </source>
</reference>
<name>A0A7D6HVZ4_9MYCO</name>
<dbReference type="InterPro" id="IPR007969">
    <property type="entry name" value="DUF732"/>
</dbReference>
<accession>A0A7D6HVZ4</accession>
<gene>
    <name evidence="2" type="ORF">H0P51_07300</name>
</gene>
<keyword evidence="3" id="KW-1185">Reference proteome</keyword>
<proteinExistence type="predicted"/>
<reference evidence="3" key="3">
    <citation type="submission" date="2023-07" db="EMBL/GenBank/DDBJ databases">
        <title>Description of Mycobacterium gordonae subsp. intergordonae subsp.nov. and Mycobacterium gordonae subsp. gordonae subsp. nov.</title>
        <authorList>
            <person name="Huang H."/>
        </authorList>
    </citation>
    <scope>NUCLEOTIDE SEQUENCE [LARGE SCALE GENOMIC DNA]</scope>
    <source>
        <strain evidence="3">24</strain>
    </source>
</reference>
<reference evidence="3" key="1">
    <citation type="submission" date="2020-07" db="EMBL/GenBank/DDBJ databases">
        <title>Description of Mycobacterium gordonae subsp. intergordonae subsp.nov. and Mycobacterium gordonae subsp. gordonae subsp. nov.</title>
        <authorList>
            <person name="Yu X."/>
        </authorList>
    </citation>
    <scope>NUCLEOTIDE SEQUENCE [LARGE SCALE GENOMIC DNA]</scope>
    <source>
        <strain evidence="3">24</strain>
    </source>
</reference>
<dbReference type="RefSeq" id="WP_180917297.1">
    <property type="nucleotide sequence ID" value="NZ_CP059165.1"/>
</dbReference>
<protein>
    <submittedName>
        <fullName evidence="2">DUF732 domain-containing protein</fullName>
    </submittedName>
</protein>
<dbReference type="AlphaFoldDB" id="A0A7D6HVZ4"/>
<evidence type="ECO:0000313" key="3">
    <source>
        <dbReference type="Proteomes" id="UP000510682"/>
    </source>
</evidence>
<organism evidence="2 3">
    <name type="scientific">Mycobacterium vicinigordonae</name>
    <dbReference type="NCBI Taxonomy" id="1719132"/>
    <lineage>
        <taxon>Bacteria</taxon>
        <taxon>Bacillati</taxon>
        <taxon>Actinomycetota</taxon>
        <taxon>Actinomycetes</taxon>
        <taxon>Mycobacteriales</taxon>
        <taxon>Mycobacteriaceae</taxon>
        <taxon>Mycobacterium</taxon>
    </lineage>
</organism>